<organism evidence="4 5">
    <name type="scientific">Malaciobacter halophilus</name>
    <dbReference type="NCBI Taxonomy" id="197482"/>
    <lineage>
        <taxon>Bacteria</taxon>
        <taxon>Pseudomonadati</taxon>
        <taxon>Campylobacterota</taxon>
        <taxon>Epsilonproteobacteria</taxon>
        <taxon>Campylobacterales</taxon>
        <taxon>Arcobacteraceae</taxon>
        <taxon>Malaciobacter</taxon>
    </lineage>
</organism>
<dbReference type="EMBL" id="NXIF01000027">
    <property type="protein sequence ID" value="PKI80828.1"/>
    <property type="molecule type" value="Genomic_DNA"/>
</dbReference>
<dbReference type="PANTHER" id="PTHR38764:SF1">
    <property type="entry name" value="ACYL CARRIER PROTEIN PHOSPHODIESTERASE"/>
    <property type="match status" value="1"/>
</dbReference>
<proteinExistence type="predicted"/>
<dbReference type="Pfam" id="PF04336">
    <property type="entry name" value="ACP_PD"/>
    <property type="match status" value="1"/>
</dbReference>
<sequence>MNWLAHIFLSEQNIDFQLGNFLADPLKTRLWNHASKELKQGVRVHKIIDSFTDSNEIVIKSKKRLKNKGLLKAIVVDLTYDYLLTKNWQSFCNIPIDKFSYDFYMKANRRAIYFPLKANRLIKGLIKRDLLNKYQDLEHLKLAFQRVDLRLSNRVLARDTTISYYEHVCKNIDDLEEDFLEFFPLLCKVVKKELDSRKIEHWKI</sequence>
<dbReference type="InterPro" id="IPR007431">
    <property type="entry name" value="ACP_PD"/>
</dbReference>
<dbReference type="AlphaFoldDB" id="A0A2N1J2N6"/>
<dbReference type="GO" id="GO:0008770">
    <property type="term" value="F:[acyl-carrier-protein] phosphodiesterase activity"/>
    <property type="evidence" value="ECO:0007669"/>
    <property type="project" value="InterPro"/>
</dbReference>
<evidence type="ECO:0000256" key="2">
    <source>
        <dbReference type="ARBA" id="ARBA00022801"/>
    </source>
</evidence>
<dbReference type="KEGG" id="ahs:AHALO_1477"/>
<gene>
    <name evidence="4" type="ORF">CP960_07440</name>
</gene>
<dbReference type="RefSeq" id="WP_101184787.1">
    <property type="nucleotide sequence ID" value="NZ_CP031218.1"/>
</dbReference>
<dbReference type="OrthoDB" id="8442777at2"/>
<keyword evidence="3" id="KW-0443">Lipid metabolism</keyword>
<evidence type="ECO:0000313" key="4">
    <source>
        <dbReference type="EMBL" id="PKI80828.1"/>
    </source>
</evidence>
<name>A0A2N1J2N6_9BACT</name>
<keyword evidence="1" id="KW-0444">Lipid biosynthesis</keyword>
<accession>A0A2N1J2N6</accession>
<keyword evidence="5" id="KW-1185">Reference proteome</keyword>
<reference evidence="4 5" key="1">
    <citation type="submission" date="2017-09" db="EMBL/GenBank/DDBJ databases">
        <title>Genomics of the genus Arcobacter.</title>
        <authorList>
            <person name="Perez-Cataluna A."/>
            <person name="Figueras M.J."/>
            <person name="Salas-Masso N."/>
        </authorList>
    </citation>
    <scope>NUCLEOTIDE SEQUENCE [LARGE SCALE GENOMIC DNA]</scope>
    <source>
        <strain evidence="4 5">DSM 18005</strain>
    </source>
</reference>
<comment type="caution">
    <text evidence="4">The sequence shown here is derived from an EMBL/GenBank/DDBJ whole genome shotgun (WGS) entry which is preliminary data.</text>
</comment>
<dbReference type="Proteomes" id="UP000233248">
    <property type="component" value="Unassembled WGS sequence"/>
</dbReference>
<evidence type="ECO:0000256" key="1">
    <source>
        <dbReference type="ARBA" id="ARBA00022516"/>
    </source>
</evidence>
<dbReference type="GO" id="GO:0006633">
    <property type="term" value="P:fatty acid biosynthetic process"/>
    <property type="evidence" value="ECO:0007669"/>
    <property type="project" value="InterPro"/>
</dbReference>
<keyword evidence="2" id="KW-0378">Hydrolase</keyword>
<evidence type="ECO:0000256" key="3">
    <source>
        <dbReference type="ARBA" id="ARBA00023098"/>
    </source>
</evidence>
<protein>
    <recommendedName>
        <fullName evidence="6">ACP phosphodiesterase</fullName>
    </recommendedName>
</protein>
<evidence type="ECO:0008006" key="6">
    <source>
        <dbReference type="Google" id="ProtNLM"/>
    </source>
</evidence>
<evidence type="ECO:0000313" key="5">
    <source>
        <dbReference type="Proteomes" id="UP000233248"/>
    </source>
</evidence>
<dbReference type="PANTHER" id="PTHR38764">
    <property type="entry name" value="ACYL CARRIER PROTEIN PHOSPHODIESTERASE"/>
    <property type="match status" value="1"/>
</dbReference>